<organism evidence="2 3">
    <name type="scientific">Azospirillum lipoferum (strain 4B)</name>
    <dbReference type="NCBI Taxonomy" id="862719"/>
    <lineage>
        <taxon>Bacteria</taxon>
        <taxon>Pseudomonadati</taxon>
        <taxon>Pseudomonadota</taxon>
        <taxon>Alphaproteobacteria</taxon>
        <taxon>Rhodospirillales</taxon>
        <taxon>Azospirillaceae</taxon>
        <taxon>Azospirillum</taxon>
    </lineage>
</organism>
<dbReference type="AlphaFoldDB" id="G7Z1S8"/>
<dbReference type="HOGENOM" id="CLU_3004119_0_0_5"/>
<accession>G7Z1S8</accession>
<evidence type="ECO:0000313" key="3">
    <source>
        <dbReference type="Proteomes" id="UP000005667"/>
    </source>
</evidence>
<protein>
    <submittedName>
        <fullName evidence="2">Uncharacterized protein</fullName>
    </submittedName>
</protein>
<feature type="region of interest" description="Disordered" evidence="1">
    <location>
        <begin position="1"/>
        <end position="20"/>
    </location>
</feature>
<dbReference type="EMBL" id="FQ311868">
    <property type="protein sequence ID" value="CBS87225.1"/>
    <property type="molecule type" value="Genomic_DNA"/>
</dbReference>
<dbReference type="STRING" id="862719.AZOLI_1977"/>
<evidence type="ECO:0000313" key="2">
    <source>
        <dbReference type="EMBL" id="CBS87225.1"/>
    </source>
</evidence>
<sequence>MAARPSVSCPESLHSRIAPNAASGYDAAEGLYDVGPDGGGGMMSGTPSYRPSLSAF</sequence>
<keyword evidence="3" id="KW-1185">Reference proteome</keyword>
<name>G7Z1S8_AZOL4</name>
<dbReference type="Proteomes" id="UP000005667">
    <property type="component" value="Chromosome"/>
</dbReference>
<evidence type="ECO:0000256" key="1">
    <source>
        <dbReference type="SAM" id="MobiDB-lite"/>
    </source>
</evidence>
<feature type="region of interest" description="Disordered" evidence="1">
    <location>
        <begin position="37"/>
        <end position="56"/>
    </location>
</feature>
<proteinExistence type="predicted"/>
<gene>
    <name evidence="2" type="ordered locus">AZOLI_1977</name>
</gene>
<reference evidence="3" key="1">
    <citation type="journal article" date="2011" name="PLoS Genet.">
        <title>Azospirillum genomes reveal transition of bacteria from aquatic to terrestrial environments.</title>
        <authorList>
            <person name="Wisniewski-Dye F."/>
            <person name="Borziak K."/>
            <person name="Khalsa-Moyers G."/>
            <person name="Alexandre G."/>
            <person name="Sukharnikov L.O."/>
            <person name="Wuichet K."/>
            <person name="Hurst G.B."/>
            <person name="McDonald W.H."/>
            <person name="Robertson J.S."/>
            <person name="Barbe V."/>
            <person name="Calteau A."/>
            <person name="Rouy Z."/>
            <person name="Mangenot S."/>
            <person name="Prigent-Combaret C."/>
            <person name="Normand P."/>
            <person name="Boyer M."/>
            <person name="Siguier P."/>
            <person name="Dessaux Y."/>
            <person name="Elmerich C."/>
            <person name="Condemine G."/>
            <person name="Krishnen G."/>
            <person name="Kennedy I."/>
            <person name="Paterson A.H."/>
            <person name="Gonzalez V."/>
            <person name="Mavingui P."/>
            <person name="Zhulin I.B."/>
        </authorList>
    </citation>
    <scope>NUCLEOTIDE SEQUENCE [LARGE SCALE GENOMIC DNA]</scope>
    <source>
        <strain evidence="3">4B</strain>
    </source>
</reference>
<dbReference type="KEGG" id="ali:AZOLI_1977"/>